<comment type="caution">
    <text evidence="1">The sequence shown here is derived from an EMBL/GenBank/DDBJ whole genome shotgun (WGS) entry which is preliminary data.</text>
</comment>
<sequence length="93" mass="10327">MPRAFAMRWFALLFAGIRDAPRGAGVAPVRGGTYFSLQRQRKVGKRKPLTPPVLDGYPRALDVPVLRAARCGPMLAANALAKRLTRFMHTWHG</sequence>
<keyword evidence="2" id="KW-1185">Reference proteome</keyword>
<reference evidence="1" key="1">
    <citation type="submission" date="2016-12" db="EMBL/GenBank/DDBJ databases">
        <authorList>
            <person name="Moulin L."/>
        </authorList>
    </citation>
    <scope>NUCLEOTIDE SEQUENCE [LARGE SCALE GENOMIC DNA]</scope>
    <source>
        <strain evidence="1">STM 7183</strain>
    </source>
</reference>
<dbReference type="AlphaFoldDB" id="A0A1N7ST78"/>
<gene>
    <name evidence="1" type="ORF">BN2476_850001</name>
</gene>
<organism evidence="1 2">
    <name type="scientific">Paraburkholderia piptadeniae</name>
    <dbReference type="NCBI Taxonomy" id="1701573"/>
    <lineage>
        <taxon>Bacteria</taxon>
        <taxon>Pseudomonadati</taxon>
        <taxon>Pseudomonadota</taxon>
        <taxon>Betaproteobacteria</taxon>
        <taxon>Burkholderiales</taxon>
        <taxon>Burkholderiaceae</taxon>
        <taxon>Paraburkholderia</taxon>
    </lineage>
</organism>
<evidence type="ECO:0000313" key="1">
    <source>
        <dbReference type="EMBL" id="SIT50568.1"/>
    </source>
</evidence>
<evidence type="ECO:0000313" key="2">
    <source>
        <dbReference type="Proteomes" id="UP000195569"/>
    </source>
</evidence>
<protein>
    <submittedName>
        <fullName evidence="1">Uncharacterized protein</fullName>
    </submittedName>
</protein>
<accession>A0A1N7ST78</accession>
<dbReference type="Proteomes" id="UP000195569">
    <property type="component" value="Unassembled WGS sequence"/>
</dbReference>
<dbReference type="EMBL" id="CYGY02000085">
    <property type="protein sequence ID" value="SIT50568.1"/>
    <property type="molecule type" value="Genomic_DNA"/>
</dbReference>
<name>A0A1N7ST78_9BURK</name>
<proteinExistence type="predicted"/>